<accession>A0A0L6VTE7</accession>
<evidence type="ECO:0000313" key="1">
    <source>
        <dbReference type="EMBL" id="KNZ63877.1"/>
    </source>
</evidence>
<protein>
    <submittedName>
        <fullName evidence="1">Uncharacterized protein</fullName>
    </submittedName>
</protein>
<name>A0A0L6VTE7_9BASI</name>
<dbReference type="Proteomes" id="UP000037035">
    <property type="component" value="Unassembled WGS sequence"/>
</dbReference>
<dbReference type="AlphaFoldDB" id="A0A0L6VTE7"/>
<dbReference type="VEuPathDB" id="FungiDB:VP01_1089g6"/>
<comment type="caution">
    <text evidence="1">The sequence shown here is derived from an EMBL/GenBank/DDBJ whole genome shotgun (WGS) entry which is preliminary data.</text>
</comment>
<proteinExistence type="predicted"/>
<sequence>MVDSTLNCLAELIEDLYLISNHCANLNNKKKISGRMSSIEFQGGYERQKRCQLALETTIQKKLPERNKFVSDDIWHFSHDAHEKDRKSLEKFGIPSWSDEQSESIKKNPNPICLNVPLNLMTSPIAITFTKTRTCSLMVSSFTSINLAQGTCTSHNWPSNKLKTTKSRTHFGCLFQICHTLVARASKLRNILSEEKKSRTM</sequence>
<reference evidence="1 2" key="1">
    <citation type="submission" date="2015-08" db="EMBL/GenBank/DDBJ databases">
        <title>Next Generation Sequencing and Analysis of the Genome of Puccinia sorghi L Schw, the Causal Agent of Maize Common Rust.</title>
        <authorList>
            <person name="Rochi L."/>
            <person name="Burguener G."/>
            <person name="Darino M."/>
            <person name="Turjanski A."/>
            <person name="Kreff E."/>
            <person name="Dieguez M.J."/>
            <person name="Sacco F."/>
        </authorList>
    </citation>
    <scope>NUCLEOTIDE SEQUENCE [LARGE SCALE GENOMIC DNA]</scope>
    <source>
        <strain evidence="1 2">RO10H11247</strain>
    </source>
</reference>
<keyword evidence="2" id="KW-1185">Reference proteome</keyword>
<organism evidence="1 2">
    <name type="scientific">Puccinia sorghi</name>
    <dbReference type="NCBI Taxonomy" id="27349"/>
    <lineage>
        <taxon>Eukaryota</taxon>
        <taxon>Fungi</taxon>
        <taxon>Dikarya</taxon>
        <taxon>Basidiomycota</taxon>
        <taxon>Pucciniomycotina</taxon>
        <taxon>Pucciniomycetes</taxon>
        <taxon>Pucciniales</taxon>
        <taxon>Pucciniaceae</taxon>
        <taxon>Puccinia</taxon>
    </lineage>
</organism>
<dbReference type="EMBL" id="LAVV01000998">
    <property type="protein sequence ID" value="KNZ63877.1"/>
    <property type="molecule type" value="Genomic_DNA"/>
</dbReference>
<gene>
    <name evidence="1" type="ORF">VP01_1089g6</name>
</gene>
<evidence type="ECO:0000313" key="2">
    <source>
        <dbReference type="Proteomes" id="UP000037035"/>
    </source>
</evidence>